<dbReference type="Proteomes" id="UP000243425">
    <property type="component" value="Nucleomorph 2"/>
</dbReference>
<dbReference type="EMBL" id="DQ158857">
    <property type="protein sequence ID" value="ABA27327.1"/>
    <property type="molecule type" value="Genomic_DNA"/>
</dbReference>
<protein>
    <submittedName>
        <fullName evidence="1">Uncharacterized protein</fullName>
    </submittedName>
</protein>
<name>Q3LW38_BIGNA</name>
<geneLocation type="nucleomorph" evidence="1"/>
<sequence length="873" mass="105800">MIKSFTQTKIHLFNIKKDFTNLRLDLKSYAKKTNKNNKYVLKKKSYRKNFDFDFYNDSLGLLKKNNYKHQKDRYVDFFKSILFSEDYFKLEEKKLLLTILLNFSDFSNSNKKFILSLKLDKTSKELGSLNLKDYFLKSLRYDKIFDTLLQENYSISKKSNHDPEFSNRNYKTKSDSFYQGILVIVNAYSNFYNFYSKDDLEYFSYYLLKEFLSYLDFNKKYDTTNWDPKNENLDLKNLLAFVEFFLYIKFKYMDNNSIKVNPEPSPITIHIFKPLLTQYLVNSFKKWYFNYQYFHYLMAFSQVFVKLEYNHFKNEFEKDLQLNENNLSMRGNFDSYLELDSITKSRMKNYFFDKEFNNLHDLNLPYAKQFLYNMYIQENSSHALNYYSYISTISKFKFNRSLTKDNISLNLIRKLYRKMVFLKMKNNIERIKYVYKLAFLLNLYSIKNCNISNLCEFYTNFLDFTDRYNYSLNHNLLEKQFSQFFNSFEKIFHIFFSIKSTFSKQRLNSFYTSTGNILVKKNSCLKNKRKYNFHTFNSNKINHLRVSLPRKTFKKNVINESDRFFDIHSKKSKENIEFVRDTYLKKYPKHLNSKCILQALTVLGNYDTLFIPENNTDNKTKLNKNILRINRTFMAGTYGIFKNIHKRSMYDNYNFVKTNYFHLVLDYQNLLRNKTLEKRLYLDYNVSYNYFFLNYFKILVKSSNSTSSLYSLALITFVLFKKYKILWHLPLKNYLFFRMKYLEYSGFELDEISNPDYYCFDKFIRNSINARDKSIVNYYLSKETITIILKISLVLFYVSKRKNRSLRYLLAFINISSNSNVKLSNITNSRKKLLYLLNVYFRKINKKNINRIKSIIKVLNLSKEETKYILSNK</sequence>
<keyword evidence="1" id="KW-0542">Nucleomorph</keyword>
<dbReference type="GeneID" id="5788390"/>
<dbReference type="AlphaFoldDB" id="Q3LW38"/>
<reference evidence="1 2" key="1">
    <citation type="journal article" date="2006" name="Proc. Natl. Acad. Sci. U.S.A.">
        <title>Complete nucleotide sequence of the chlorarachniophyte nucleomorph: nature's smallest nucleus.</title>
        <authorList>
            <person name="Gilson P.R."/>
            <person name="Su V."/>
            <person name="Slamovits C.H."/>
            <person name="Reith M.E."/>
            <person name="Keeling P.J."/>
            <person name="McFadden G.I."/>
        </authorList>
    </citation>
    <scope>NUCLEOTIDE SEQUENCE [LARGE SCALE GENOMIC DNA]</scope>
    <source>
        <strain evidence="2">CCMP621</strain>
    </source>
</reference>
<evidence type="ECO:0000313" key="1">
    <source>
        <dbReference type="EMBL" id="ABA27327.1"/>
    </source>
</evidence>
<dbReference type="RefSeq" id="XP_001712939.1">
    <property type="nucleotide sequence ID" value="XM_001712887.1"/>
</dbReference>
<accession>Q3LW38</accession>
<proteinExistence type="predicted"/>
<evidence type="ECO:0000313" key="2">
    <source>
        <dbReference type="Proteomes" id="UP000243425"/>
    </source>
</evidence>
<organism evidence="1 2">
    <name type="scientific">Bigelowiella natans</name>
    <name type="common">Pedinomonas minutissima</name>
    <name type="synonym">Chlorarachnion sp. (strain CCMP621)</name>
    <dbReference type="NCBI Taxonomy" id="227086"/>
    <lineage>
        <taxon>Eukaryota</taxon>
        <taxon>Sar</taxon>
        <taxon>Rhizaria</taxon>
        <taxon>Cercozoa</taxon>
        <taxon>Chlorarachniophyceae</taxon>
        <taxon>Bigelowiella</taxon>
    </lineage>
</organism>